<dbReference type="EMBL" id="QLMG01000007">
    <property type="protein sequence ID" value="RAK20015.1"/>
    <property type="molecule type" value="Genomic_DNA"/>
</dbReference>
<keyword evidence="4 7" id="KW-0808">Transferase</keyword>
<comment type="subcellular location">
    <subcellularLocation>
        <location evidence="1">Cell membrane</location>
    </subcellularLocation>
</comment>
<comment type="caution">
    <text evidence="7">The sequence shown here is derived from an EMBL/GenBank/DDBJ whole genome shotgun (WGS) entry which is preliminary data.</text>
</comment>
<feature type="domain" description="Glycosyltransferase 2-like" evidence="6">
    <location>
        <begin position="15"/>
        <end position="147"/>
    </location>
</feature>
<name>A0A327YJS7_9RHOB</name>
<accession>A0A327YJS7</accession>
<dbReference type="GO" id="GO:0016757">
    <property type="term" value="F:glycosyltransferase activity"/>
    <property type="evidence" value="ECO:0007669"/>
    <property type="project" value="UniProtKB-KW"/>
</dbReference>
<organism evidence="7 8">
    <name type="scientific">Salipiger aestuarii</name>
    <dbReference type="NCBI Taxonomy" id="568098"/>
    <lineage>
        <taxon>Bacteria</taxon>
        <taxon>Pseudomonadati</taxon>
        <taxon>Pseudomonadota</taxon>
        <taxon>Alphaproteobacteria</taxon>
        <taxon>Rhodobacterales</taxon>
        <taxon>Roseobacteraceae</taxon>
        <taxon>Salipiger</taxon>
    </lineage>
</organism>
<dbReference type="AlphaFoldDB" id="A0A327YJS7"/>
<evidence type="ECO:0000313" key="7">
    <source>
        <dbReference type="EMBL" id="RAK20015.1"/>
    </source>
</evidence>
<evidence type="ECO:0000259" key="6">
    <source>
        <dbReference type="Pfam" id="PF00535"/>
    </source>
</evidence>
<evidence type="ECO:0000256" key="4">
    <source>
        <dbReference type="ARBA" id="ARBA00022679"/>
    </source>
</evidence>
<keyword evidence="5" id="KW-0472">Membrane</keyword>
<dbReference type="SUPFAM" id="SSF53448">
    <property type="entry name" value="Nucleotide-diphospho-sugar transferases"/>
    <property type="match status" value="1"/>
</dbReference>
<keyword evidence="3" id="KW-0328">Glycosyltransferase</keyword>
<dbReference type="Pfam" id="PF00535">
    <property type="entry name" value="Glycos_transf_2"/>
    <property type="match status" value="1"/>
</dbReference>
<evidence type="ECO:0000256" key="2">
    <source>
        <dbReference type="ARBA" id="ARBA00022475"/>
    </source>
</evidence>
<evidence type="ECO:0000256" key="3">
    <source>
        <dbReference type="ARBA" id="ARBA00022676"/>
    </source>
</evidence>
<dbReference type="GO" id="GO:0005886">
    <property type="term" value="C:plasma membrane"/>
    <property type="evidence" value="ECO:0007669"/>
    <property type="project" value="UniProtKB-SubCell"/>
</dbReference>
<dbReference type="PANTHER" id="PTHR43646:SF2">
    <property type="entry name" value="GLYCOSYLTRANSFERASE 2-LIKE DOMAIN-CONTAINING PROTEIN"/>
    <property type="match status" value="1"/>
</dbReference>
<dbReference type="Gene3D" id="3.90.550.10">
    <property type="entry name" value="Spore Coat Polysaccharide Biosynthesis Protein SpsA, Chain A"/>
    <property type="match status" value="1"/>
</dbReference>
<evidence type="ECO:0000256" key="5">
    <source>
        <dbReference type="ARBA" id="ARBA00023136"/>
    </source>
</evidence>
<evidence type="ECO:0000313" key="8">
    <source>
        <dbReference type="Proteomes" id="UP000249165"/>
    </source>
</evidence>
<reference evidence="7 8" key="1">
    <citation type="submission" date="2018-06" db="EMBL/GenBank/DDBJ databases">
        <title>Genomic Encyclopedia of Archaeal and Bacterial Type Strains, Phase II (KMG-II): from individual species to whole genera.</title>
        <authorList>
            <person name="Goeker M."/>
        </authorList>
    </citation>
    <scope>NUCLEOTIDE SEQUENCE [LARGE SCALE GENOMIC DNA]</scope>
    <source>
        <strain evidence="7 8">DSM 22011</strain>
    </source>
</reference>
<evidence type="ECO:0000256" key="1">
    <source>
        <dbReference type="ARBA" id="ARBA00004236"/>
    </source>
</evidence>
<dbReference type="InterPro" id="IPR029044">
    <property type="entry name" value="Nucleotide-diphossugar_trans"/>
</dbReference>
<dbReference type="PANTHER" id="PTHR43646">
    <property type="entry name" value="GLYCOSYLTRANSFERASE"/>
    <property type="match status" value="1"/>
</dbReference>
<protein>
    <submittedName>
        <fullName evidence="7">Glycosyl transferase family 2</fullName>
    </submittedName>
</protein>
<dbReference type="RefSeq" id="WP_170134530.1">
    <property type="nucleotide sequence ID" value="NZ_LIQE01000059.1"/>
</dbReference>
<sequence>MTTDPGENPGTPAVSVVLPASNEAALIGRCLRALRGSRFDQTVQVVVIANGCHDETAARARAEAPGFAARGWCLQVIDRAQGGKLGALGVGDAAARAGIRIYLDADVTVSPDLIAQLYGALDRPGARYASGRVRITGVGAMSRAYARFWAQVPFMRQGVPGCGVFAVNAAGRARWGDWPAIISDDTFARLCFAPAERLGVCAPYDWPIATGLRNLVRVRRRQDAGVAEIEQRYPDLLCNDDKPGFPASEKLRLALRDPLGFAVYSGVALAVRLRPAGAGWSRGR</sequence>
<gene>
    <name evidence="7" type="ORF">ATI53_100714</name>
</gene>
<dbReference type="Proteomes" id="UP000249165">
    <property type="component" value="Unassembled WGS sequence"/>
</dbReference>
<proteinExistence type="predicted"/>
<keyword evidence="8" id="KW-1185">Reference proteome</keyword>
<dbReference type="InterPro" id="IPR001173">
    <property type="entry name" value="Glyco_trans_2-like"/>
</dbReference>
<keyword evidence="2" id="KW-1003">Cell membrane</keyword>